<keyword evidence="3" id="KW-1185">Reference proteome</keyword>
<name>A0A1M4W2X8_9FLAO</name>
<evidence type="ECO:0000259" key="1">
    <source>
        <dbReference type="PROSITE" id="PS51186"/>
    </source>
</evidence>
<dbReference type="EMBL" id="FQTW01000005">
    <property type="protein sequence ID" value="SHE75515.1"/>
    <property type="molecule type" value="Genomic_DNA"/>
</dbReference>
<evidence type="ECO:0000313" key="2">
    <source>
        <dbReference type="EMBL" id="SHE75515.1"/>
    </source>
</evidence>
<protein>
    <submittedName>
        <fullName evidence="2">Diamine N-acetyltransferase</fullName>
    </submittedName>
</protein>
<dbReference type="RefSeq" id="WP_073192976.1">
    <property type="nucleotide sequence ID" value="NZ_FQTW01000005.1"/>
</dbReference>
<reference evidence="2 3" key="1">
    <citation type="submission" date="2016-11" db="EMBL/GenBank/DDBJ databases">
        <authorList>
            <person name="Jaros S."/>
            <person name="Januszkiewicz K."/>
            <person name="Wedrychowicz H."/>
        </authorList>
    </citation>
    <scope>NUCLEOTIDE SEQUENCE [LARGE SCALE GENOMIC DNA]</scope>
    <source>
        <strain evidence="2 3">DSM 25661</strain>
    </source>
</reference>
<sequence length="173" mass="20244">MLSNSAIKLRALEPDDLDFLFSIENQTQYWHLSDTLQPFSKHILQQYLDQAHLDIYEAKQLRLVIANQKDNPLGLIDLYDFNPKHKRAGLGIILHQNYQGKGFGKTAINLMLNYAFDTLDLHQVHVTINSENINSIKLFELLGFQLIGEQKDWNYSNGNYYSQYFYQKINHVH</sequence>
<dbReference type="SUPFAM" id="SSF55729">
    <property type="entry name" value="Acyl-CoA N-acyltransferases (Nat)"/>
    <property type="match status" value="1"/>
</dbReference>
<dbReference type="InterPro" id="IPR000182">
    <property type="entry name" value="GNAT_dom"/>
</dbReference>
<dbReference type="Gene3D" id="3.40.630.30">
    <property type="match status" value="1"/>
</dbReference>
<proteinExistence type="predicted"/>
<dbReference type="Proteomes" id="UP000184462">
    <property type="component" value="Unassembled WGS sequence"/>
</dbReference>
<dbReference type="STRING" id="1155689.SAMN05444278_10547"/>
<organism evidence="2 3">
    <name type="scientific">Psychroflexus salarius</name>
    <dbReference type="NCBI Taxonomy" id="1155689"/>
    <lineage>
        <taxon>Bacteria</taxon>
        <taxon>Pseudomonadati</taxon>
        <taxon>Bacteroidota</taxon>
        <taxon>Flavobacteriia</taxon>
        <taxon>Flavobacteriales</taxon>
        <taxon>Flavobacteriaceae</taxon>
        <taxon>Psychroflexus</taxon>
    </lineage>
</organism>
<dbReference type="PANTHER" id="PTHR43415:SF3">
    <property type="entry name" value="GNAT-FAMILY ACETYLTRANSFERASE"/>
    <property type="match status" value="1"/>
</dbReference>
<feature type="domain" description="N-acetyltransferase" evidence="1">
    <location>
        <begin position="7"/>
        <end position="166"/>
    </location>
</feature>
<dbReference type="AlphaFoldDB" id="A0A1M4W2X8"/>
<dbReference type="InterPro" id="IPR016181">
    <property type="entry name" value="Acyl_CoA_acyltransferase"/>
</dbReference>
<keyword evidence="2" id="KW-0808">Transferase</keyword>
<dbReference type="CDD" id="cd04301">
    <property type="entry name" value="NAT_SF"/>
    <property type="match status" value="1"/>
</dbReference>
<dbReference type="OrthoDB" id="893030at2"/>
<evidence type="ECO:0000313" key="3">
    <source>
        <dbReference type="Proteomes" id="UP000184462"/>
    </source>
</evidence>
<dbReference type="PROSITE" id="PS51186">
    <property type="entry name" value="GNAT"/>
    <property type="match status" value="1"/>
</dbReference>
<accession>A0A1M4W2X8</accession>
<dbReference type="PANTHER" id="PTHR43415">
    <property type="entry name" value="SPERMIDINE N(1)-ACETYLTRANSFERASE"/>
    <property type="match status" value="1"/>
</dbReference>
<dbReference type="GO" id="GO:0016747">
    <property type="term" value="F:acyltransferase activity, transferring groups other than amino-acyl groups"/>
    <property type="evidence" value="ECO:0007669"/>
    <property type="project" value="InterPro"/>
</dbReference>
<gene>
    <name evidence="2" type="ORF">SAMN05444278_10547</name>
</gene>
<dbReference type="Pfam" id="PF13302">
    <property type="entry name" value="Acetyltransf_3"/>
    <property type="match status" value="1"/>
</dbReference>